<comment type="caution">
    <text evidence="2">The sequence shown here is derived from an EMBL/GenBank/DDBJ whole genome shotgun (WGS) entry which is preliminary data.</text>
</comment>
<sequence length="244" mass="26819">MLKAAAMGKPHRHRLVVAVVRKSATAFRHGAAITEKKVCQEELTFVASAIARMVVAMGIVKPHTIHPVLEVLVARFNTKLSVKSIVWSKKQRWCCTLAGTPIGKLSVVLVKWQFTKGGALKPVNSSVEGAGSAPFVHLFFSVWMPEVYLDYLTKMEPVMNVGEIKETQKKLVCSVCKAKCGACVRCSHVLLKVTNFVWLLPFSLCAGCLGYCPCLAISFKYLFPLSIFLLVMDLGSESHLSSFS</sequence>
<organism evidence="2 3">
    <name type="scientific">Phaseolus coccineus</name>
    <name type="common">Scarlet runner bean</name>
    <name type="synonym">Phaseolus multiflorus</name>
    <dbReference type="NCBI Taxonomy" id="3886"/>
    <lineage>
        <taxon>Eukaryota</taxon>
        <taxon>Viridiplantae</taxon>
        <taxon>Streptophyta</taxon>
        <taxon>Embryophyta</taxon>
        <taxon>Tracheophyta</taxon>
        <taxon>Spermatophyta</taxon>
        <taxon>Magnoliopsida</taxon>
        <taxon>eudicotyledons</taxon>
        <taxon>Gunneridae</taxon>
        <taxon>Pentapetalae</taxon>
        <taxon>rosids</taxon>
        <taxon>fabids</taxon>
        <taxon>Fabales</taxon>
        <taxon>Fabaceae</taxon>
        <taxon>Papilionoideae</taxon>
        <taxon>50 kb inversion clade</taxon>
        <taxon>NPAAA clade</taxon>
        <taxon>indigoferoid/millettioid clade</taxon>
        <taxon>Phaseoleae</taxon>
        <taxon>Phaseolus</taxon>
    </lineage>
</organism>
<keyword evidence="3" id="KW-1185">Reference proteome</keyword>
<gene>
    <name evidence="2" type="ORF">VNO80_04863</name>
</gene>
<dbReference type="Proteomes" id="UP001374584">
    <property type="component" value="Unassembled WGS sequence"/>
</dbReference>
<dbReference type="InterPro" id="IPR013083">
    <property type="entry name" value="Znf_RING/FYVE/PHD"/>
</dbReference>
<dbReference type="Gene3D" id="3.30.40.10">
    <property type="entry name" value="Zinc/RING finger domain, C3HC4 (zinc finger)"/>
    <property type="match status" value="1"/>
</dbReference>
<dbReference type="PANTHER" id="PTHR13793">
    <property type="entry name" value="PHD FINGER PROTEINS"/>
    <property type="match status" value="1"/>
</dbReference>
<evidence type="ECO:0000313" key="2">
    <source>
        <dbReference type="EMBL" id="KAK7379404.1"/>
    </source>
</evidence>
<dbReference type="EMBL" id="JAYMYR010000002">
    <property type="protein sequence ID" value="KAK7379404.1"/>
    <property type="molecule type" value="Genomic_DNA"/>
</dbReference>
<keyword evidence="1" id="KW-1133">Transmembrane helix</keyword>
<dbReference type="InterPro" id="IPR050701">
    <property type="entry name" value="Histone_Mod_Regulator"/>
</dbReference>
<name>A0AAN9NZH7_PHACN</name>
<dbReference type="PANTHER" id="PTHR13793:SF161">
    <property type="entry name" value="PHD-ZINC-FINGER-LIKE DOMAIN PROTEIN"/>
    <property type="match status" value="1"/>
</dbReference>
<evidence type="ECO:0000256" key="1">
    <source>
        <dbReference type="SAM" id="Phobius"/>
    </source>
</evidence>
<keyword evidence="1" id="KW-0472">Membrane</keyword>
<dbReference type="GO" id="GO:0006357">
    <property type="term" value="P:regulation of transcription by RNA polymerase II"/>
    <property type="evidence" value="ECO:0007669"/>
    <property type="project" value="TreeGrafter"/>
</dbReference>
<evidence type="ECO:0000313" key="3">
    <source>
        <dbReference type="Proteomes" id="UP001374584"/>
    </source>
</evidence>
<feature type="transmembrane region" description="Helical" evidence="1">
    <location>
        <begin position="196"/>
        <end position="223"/>
    </location>
</feature>
<protein>
    <submittedName>
        <fullName evidence="2">Uncharacterized protein</fullName>
    </submittedName>
</protein>
<keyword evidence="1" id="KW-0812">Transmembrane</keyword>
<dbReference type="Pfam" id="PF13832">
    <property type="entry name" value="zf-HC5HC2H_2"/>
    <property type="match status" value="1"/>
</dbReference>
<reference evidence="2 3" key="1">
    <citation type="submission" date="2024-01" db="EMBL/GenBank/DDBJ databases">
        <title>The genomes of 5 underutilized Papilionoideae crops provide insights into root nodulation and disease resistanc.</title>
        <authorList>
            <person name="Jiang F."/>
        </authorList>
    </citation>
    <scope>NUCLEOTIDE SEQUENCE [LARGE SCALE GENOMIC DNA]</scope>
    <source>
        <strain evidence="2">JINMINGXINNONG_FW02</strain>
        <tissue evidence="2">Leaves</tissue>
    </source>
</reference>
<accession>A0AAN9NZH7</accession>
<proteinExistence type="predicted"/>
<dbReference type="AlphaFoldDB" id="A0AAN9NZH7"/>